<comment type="caution">
    <text evidence="1">The sequence shown here is derived from an EMBL/GenBank/DDBJ whole genome shotgun (WGS) entry which is preliminary data.</text>
</comment>
<dbReference type="AlphaFoldDB" id="A0A9P5CS90"/>
<evidence type="ECO:0000313" key="2">
    <source>
        <dbReference type="Proteomes" id="UP000803844"/>
    </source>
</evidence>
<dbReference type="OrthoDB" id="2014201at2759"/>
<dbReference type="Gene3D" id="3.90.550.10">
    <property type="entry name" value="Spore Coat Polysaccharide Biosynthesis Protein SpsA, Chain A"/>
    <property type="match status" value="1"/>
</dbReference>
<dbReference type="CDD" id="cd02537">
    <property type="entry name" value="GT8_Glycogenin"/>
    <property type="match status" value="1"/>
</dbReference>
<protein>
    <submittedName>
        <fullName evidence="1">Family 8 glycosyltransferase</fullName>
    </submittedName>
</protein>
<dbReference type="Proteomes" id="UP000803844">
    <property type="component" value="Unassembled WGS sequence"/>
</dbReference>
<dbReference type="GeneID" id="63841610"/>
<dbReference type="EMBL" id="MU032345">
    <property type="protein sequence ID" value="KAF3769369.1"/>
    <property type="molecule type" value="Genomic_DNA"/>
</dbReference>
<dbReference type="GO" id="GO:0016757">
    <property type="term" value="F:glycosyltransferase activity"/>
    <property type="evidence" value="ECO:0007669"/>
    <property type="project" value="InterPro"/>
</dbReference>
<reference evidence="1" key="1">
    <citation type="journal article" date="2020" name="Phytopathology">
        <title>Genome sequence of the chestnut blight fungus Cryphonectria parasitica EP155: A fundamental resource for an archetypical invasive plant pathogen.</title>
        <authorList>
            <person name="Crouch J.A."/>
            <person name="Dawe A."/>
            <person name="Aerts A."/>
            <person name="Barry K."/>
            <person name="Churchill A.C.L."/>
            <person name="Grimwood J."/>
            <person name="Hillman B."/>
            <person name="Milgroom M.G."/>
            <person name="Pangilinan J."/>
            <person name="Smith M."/>
            <person name="Salamov A."/>
            <person name="Schmutz J."/>
            <person name="Yadav J."/>
            <person name="Grigoriev I.V."/>
            <person name="Nuss D."/>
        </authorList>
    </citation>
    <scope>NUCLEOTIDE SEQUENCE</scope>
    <source>
        <strain evidence="1">EP155</strain>
    </source>
</reference>
<keyword evidence="2" id="KW-1185">Reference proteome</keyword>
<proteinExistence type="predicted"/>
<accession>A0A9P5CS90</accession>
<gene>
    <name evidence="1" type="ORF">M406DRAFT_52507</name>
</gene>
<dbReference type="InterPro" id="IPR002495">
    <property type="entry name" value="Glyco_trans_8"/>
</dbReference>
<evidence type="ECO:0000313" key="1">
    <source>
        <dbReference type="EMBL" id="KAF3769369.1"/>
    </source>
</evidence>
<dbReference type="InterPro" id="IPR050587">
    <property type="entry name" value="GNT1/Glycosyltrans_8"/>
</dbReference>
<dbReference type="SUPFAM" id="SSF53448">
    <property type="entry name" value="Nucleotide-diphospho-sugar transferases"/>
    <property type="match status" value="1"/>
</dbReference>
<organism evidence="1 2">
    <name type="scientific">Cryphonectria parasitica (strain ATCC 38755 / EP155)</name>
    <dbReference type="NCBI Taxonomy" id="660469"/>
    <lineage>
        <taxon>Eukaryota</taxon>
        <taxon>Fungi</taxon>
        <taxon>Dikarya</taxon>
        <taxon>Ascomycota</taxon>
        <taxon>Pezizomycotina</taxon>
        <taxon>Sordariomycetes</taxon>
        <taxon>Sordariomycetidae</taxon>
        <taxon>Diaporthales</taxon>
        <taxon>Cryphonectriaceae</taxon>
        <taxon>Cryphonectria-Endothia species complex</taxon>
        <taxon>Cryphonectria</taxon>
    </lineage>
</organism>
<dbReference type="Pfam" id="PF01501">
    <property type="entry name" value="Glyco_transf_8"/>
    <property type="match status" value="1"/>
</dbReference>
<dbReference type="RefSeq" id="XP_040780330.1">
    <property type="nucleotide sequence ID" value="XM_040924481.1"/>
</dbReference>
<name>A0A9P5CS90_CRYP1</name>
<sequence>MVATSIQRACFATLITAESLLPGLAVFSHSLLRSDYASAYPLVVMVTPKLSQRGRTAIEQMGCIIRDVSPIYAPPTHNGESVLAYAHFSEVWTKLRAFDLTEYDKVVLVDSDMLVRRNMDELFDLPETFWEAKKIAATFACTCNPRKMGTYPANWIPENCGFRLQTRNTLNVTNNTTRLGTSAPETHNLLNSGLVVLTPDAQVMEMIVHKISTDAGVNDYRFPDQDFLADLHKGRWHILPWTYNALKPLRYCQSEMWVDEEVKNVHYIIDKPWLSGPPPPSSADFVTHSWWWEAYRSLQASTRSNLLMELWTELIEKNVSE</sequence>
<dbReference type="PANTHER" id="PTHR11183">
    <property type="entry name" value="GLYCOGENIN SUBFAMILY MEMBER"/>
    <property type="match status" value="1"/>
</dbReference>
<dbReference type="InterPro" id="IPR029044">
    <property type="entry name" value="Nucleotide-diphossugar_trans"/>
</dbReference>